<feature type="domain" description="Atrophied bacterial Ig" evidence="1">
    <location>
        <begin position="45"/>
        <end position="127"/>
    </location>
</feature>
<gene>
    <name evidence="2" type="ORF">D8M03_16855</name>
</gene>
<organism evidence="2 3">
    <name type="scientific">Ureibacillus endophyticus</name>
    <dbReference type="NCBI Taxonomy" id="1978490"/>
    <lineage>
        <taxon>Bacteria</taxon>
        <taxon>Bacillati</taxon>
        <taxon>Bacillota</taxon>
        <taxon>Bacilli</taxon>
        <taxon>Bacillales</taxon>
        <taxon>Caryophanaceae</taxon>
        <taxon>Ureibacillus</taxon>
    </lineage>
</organism>
<dbReference type="InterPro" id="IPR046780">
    <property type="entry name" value="aBig_2"/>
</dbReference>
<proteinExistence type="predicted"/>
<name>A0A494YS63_9BACL</name>
<evidence type="ECO:0000313" key="3">
    <source>
        <dbReference type="Proteomes" id="UP000272238"/>
    </source>
</evidence>
<dbReference type="OrthoDB" id="9798386at2"/>
<protein>
    <recommendedName>
        <fullName evidence="1">Atrophied bacterial Ig domain-containing protein</fullName>
    </recommendedName>
</protein>
<dbReference type="Pfam" id="PF20578">
    <property type="entry name" value="aBig_2"/>
    <property type="match status" value="2"/>
</dbReference>
<dbReference type="EMBL" id="RBZN01000080">
    <property type="protein sequence ID" value="RKQ12749.1"/>
    <property type="molecule type" value="Genomic_DNA"/>
</dbReference>
<evidence type="ECO:0000313" key="2">
    <source>
        <dbReference type="EMBL" id="RKQ12749.1"/>
    </source>
</evidence>
<feature type="domain" description="Atrophied bacterial Ig" evidence="1">
    <location>
        <begin position="147"/>
        <end position="229"/>
    </location>
</feature>
<evidence type="ECO:0000259" key="1">
    <source>
        <dbReference type="Pfam" id="PF20578"/>
    </source>
</evidence>
<dbReference type="Proteomes" id="UP000272238">
    <property type="component" value="Unassembled WGS sequence"/>
</dbReference>
<sequence length="360" mass="38444">MEVTLTATVNDVVTATKQFIVTVKAQTETAAQKAERLATALTDEALGLQNGEPKSAIETTPQLATTAGEDSTIVWTSNNAAITIDSETGAVTLNRPAVGQSDVEVTLTATVNGVVTATKQFTVKVKARTETAAQKAERLVTALTDEALGLQNGEPKTAIETTPQLATTAGEASTIVWTSNNAAITIDSETGAVTLNRPAVGQSDVEVTLTATVNGVVTATKQFTVKVKALSSYTDKTNQITFSKVTLDSQTQTLLISGITNYETGSTFDFSKLIYSNGVTDEYQLKGIYKLELTLEDVNEAGEYFFGYDTLTIKLTDDDFIEIINLDFYNTDIIKALLGWNVNLSNNPAAEVNVNVDIIN</sequence>
<reference evidence="2 3" key="1">
    <citation type="journal article" date="2016" name="Antonie Van Leeuwenhoek">
        <title>Lysinibacillus endophyticus sp. nov., an indole-3-acetic acid producing endophytic bacterium isolated from corn root (Zea mays cv. Xinken-5).</title>
        <authorList>
            <person name="Yu J."/>
            <person name="Guan X."/>
            <person name="Liu C."/>
            <person name="Xiang W."/>
            <person name="Yu Z."/>
            <person name="Liu X."/>
            <person name="Wang G."/>
        </authorList>
    </citation>
    <scope>NUCLEOTIDE SEQUENCE [LARGE SCALE GENOMIC DNA]</scope>
    <source>
        <strain evidence="2 3">DSM 100506</strain>
    </source>
</reference>
<accession>A0A494YS63</accession>
<dbReference type="AlphaFoldDB" id="A0A494YS63"/>
<keyword evidence="3" id="KW-1185">Reference proteome</keyword>
<comment type="caution">
    <text evidence="2">The sequence shown here is derived from an EMBL/GenBank/DDBJ whole genome shotgun (WGS) entry which is preliminary data.</text>
</comment>